<feature type="domain" description="F-box" evidence="2">
    <location>
        <begin position="6"/>
        <end position="52"/>
    </location>
</feature>
<dbReference type="SUPFAM" id="SSF81383">
    <property type="entry name" value="F-box domain"/>
    <property type="match status" value="1"/>
</dbReference>
<evidence type="ECO:0000259" key="2">
    <source>
        <dbReference type="PROSITE" id="PS50181"/>
    </source>
</evidence>
<dbReference type="EnsemblPlants" id="OPUNC02G17260.1">
    <property type="protein sequence ID" value="OPUNC02G17260.1"/>
    <property type="gene ID" value="OPUNC02G17260"/>
</dbReference>
<protein>
    <recommendedName>
        <fullName evidence="2">F-box domain-containing protein</fullName>
    </recommendedName>
</protein>
<dbReference type="PANTHER" id="PTHR33736">
    <property type="entry name" value="F-BOX PROTEIN-RELATED"/>
    <property type="match status" value="1"/>
</dbReference>
<dbReference type="InterPro" id="IPR045283">
    <property type="entry name" value="AT3G44326-like"/>
</dbReference>
<evidence type="ECO:0000313" key="4">
    <source>
        <dbReference type="Proteomes" id="UP000026962"/>
    </source>
</evidence>
<dbReference type="Gene3D" id="1.20.1280.50">
    <property type="match status" value="1"/>
</dbReference>
<dbReference type="InterPro" id="IPR036047">
    <property type="entry name" value="F-box-like_dom_sf"/>
</dbReference>
<dbReference type="Gramene" id="OPUNC02G17260.1">
    <property type="protein sequence ID" value="OPUNC02G17260.1"/>
    <property type="gene ID" value="OPUNC02G17260"/>
</dbReference>
<proteinExistence type="predicted"/>
<dbReference type="OMA" id="VIVERMM"/>
<dbReference type="HOGENOM" id="CLU_057235_0_0_1"/>
<keyword evidence="1" id="KW-0812">Transmembrane</keyword>
<feature type="transmembrane region" description="Helical" evidence="1">
    <location>
        <begin position="297"/>
        <end position="320"/>
    </location>
</feature>
<dbReference type="AlphaFoldDB" id="A0A0E0K0P9"/>
<dbReference type="Proteomes" id="UP000026962">
    <property type="component" value="Chromosome 2"/>
</dbReference>
<keyword evidence="1" id="KW-0472">Membrane</keyword>
<name>A0A0E0K0P9_ORYPU</name>
<keyword evidence="4" id="KW-1185">Reference proteome</keyword>
<reference evidence="3" key="2">
    <citation type="submission" date="2018-05" db="EMBL/GenBank/DDBJ databases">
        <title>OpunRS2 (Oryza punctata Reference Sequence Version 2).</title>
        <authorList>
            <person name="Zhang J."/>
            <person name="Kudrna D."/>
            <person name="Lee S."/>
            <person name="Talag J."/>
            <person name="Welchert J."/>
            <person name="Wing R.A."/>
        </authorList>
    </citation>
    <scope>NUCLEOTIDE SEQUENCE [LARGE SCALE GENOMIC DNA]</scope>
</reference>
<dbReference type="eggNOG" id="ENOG502RYDK">
    <property type="taxonomic scope" value="Eukaryota"/>
</dbReference>
<dbReference type="PANTHER" id="PTHR33736:SF6">
    <property type="entry name" value="OS02G0535901 PROTEIN"/>
    <property type="match status" value="1"/>
</dbReference>
<dbReference type="InterPro" id="IPR001810">
    <property type="entry name" value="F-box_dom"/>
</dbReference>
<reference evidence="3" key="1">
    <citation type="submission" date="2015-04" db="UniProtKB">
        <authorList>
            <consortium name="EnsemblPlants"/>
        </authorList>
    </citation>
    <scope>IDENTIFICATION</scope>
</reference>
<accession>A0A0E0K0P9</accession>
<sequence length="321" mass="33936">MAAAATITVEDLPGDVLACALRRLDGPSLAAASCATSGLRALADDPDTWRALCLSRWPSLAQPQPQCVLSGAVSPRRLFADAFPFPCVDAVAAAAAPLDGDDQRQGRLLRLPGELVSAVDVYHRGGAAVVSRVVETSTLSSWFLTSPFCVDAVECKNPVPAASVALASPAELELSWILLDPNTGRAVNVSSRRPVAVERHWYTGDTLVRYAVVLAGCKFEATVSCSEETGQITEVSLAVDDADGAAVSGEGCLRLLAAAMAGPRKGGKNQEEEAKRKYDEFVRRKRGRKESKARREVLVDLCCSAVSAVAVLSFLAAVVLR</sequence>
<dbReference type="PROSITE" id="PS50181">
    <property type="entry name" value="FBOX"/>
    <property type="match status" value="1"/>
</dbReference>
<organism evidence="3">
    <name type="scientific">Oryza punctata</name>
    <name type="common">Red rice</name>
    <dbReference type="NCBI Taxonomy" id="4537"/>
    <lineage>
        <taxon>Eukaryota</taxon>
        <taxon>Viridiplantae</taxon>
        <taxon>Streptophyta</taxon>
        <taxon>Embryophyta</taxon>
        <taxon>Tracheophyta</taxon>
        <taxon>Spermatophyta</taxon>
        <taxon>Magnoliopsida</taxon>
        <taxon>Liliopsida</taxon>
        <taxon>Poales</taxon>
        <taxon>Poaceae</taxon>
        <taxon>BOP clade</taxon>
        <taxon>Oryzoideae</taxon>
        <taxon>Oryzeae</taxon>
        <taxon>Oryzinae</taxon>
        <taxon>Oryza</taxon>
    </lineage>
</organism>
<keyword evidence="1" id="KW-1133">Transmembrane helix</keyword>
<evidence type="ECO:0000313" key="3">
    <source>
        <dbReference type="EnsemblPlants" id="OPUNC02G17260.1"/>
    </source>
</evidence>
<evidence type="ECO:0000256" key="1">
    <source>
        <dbReference type="SAM" id="Phobius"/>
    </source>
</evidence>
<dbReference type="STRING" id="4537.A0A0E0K0P9"/>